<feature type="domain" description="J" evidence="1">
    <location>
        <begin position="38"/>
        <end position="105"/>
    </location>
</feature>
<dbReference type="PROSITE" id="PS50076">
    <property type="entry name" value="DNAJ_2"/>
    <property type="match status" value="1"/>
</dbReference>
<proteinExistence type="predicted"/>
<gene>
    <name evidence="2" type="primary">CSON000017</name>
</gene>
<dbReference type="PRINTS" id="PR00625">
    <property type="entry name" value="JDOMAIN"/>
</dbReference>
<dbReference type="PANTHER" id="PTHR39158:SF1">
    <property type="entry name" value="DNAJ HOMOLOG SUBFAMILY C MEMBER 28"/>
    <property type="match status" value="1"/>
</dbReference>
<dbReference type="InterPro" id="IPR018961">
    <property type="entry name" value="DnaJ_homolog_subfam-C_membr-28"/>
</dbReference>
<dbReference type="VEuPathDB" id="VectorBase:CSON000017"/>
<dbReference type="InterPro" id="IPR036869">
    <property type="entry name" value="J_dom_sf"/>
</dbReference>
<dbReference type="Gene3D" id="1.10.287.110">
    <property type="entry name" value="DnaJ domain"/>
    <property type="match status" value="1"/>
</dbReference>
<dbReference type="PANTHER" id="PTHR39158">
    <property type="entry name" value="OS08G0560600 PROTEIN"/>
    <property type="match status" value="1"/>
</dbReference>
<dbReference type="SUPFAM" id="SSF46565">
    <property type="entry name" value="Chaperone J-domain"/>
    <property type="match status" value="1"/>
</dbReference>
<dbReference type="SMART" id="SM00271">
    <property type="entry name" value="DnaJ"/>
    <property type="match status" value="1"/>
</dbReference>
<dbReference type="InterPro" id="IPR052573">
    <property type="entry name" value="DnaJ_C_subfamily_28"/>
</dbReference>
<evidence type="ECO:0000259" key="1">
    <source>
        <dbReference type="PROSITE" id="PS50076"/>
    </source>
</evidence>
<sequence length="372" mass="43204">MSQIHPRCLIMCRPYLHNHIFTLILYRNFATKAEVYAQCYSILGVDESSDQNTVRNAYISLVKKLHPDSGHTEANQDKFQQVDRAFKILQGKFAKQRRGILEDLQTETKEFDIRHTAPQHRQFLSFEGIGTGTLAQRERQYQQYKVIKAQGRVLEFRVQKAQATEGAIVKKGEFYKKHAIKTKYGFDRVVEDLIQEAMSRGDFQNLKGTGKPLDNTQSQNPYVDFTTHKINKILLDNGFVPEWITLQKEIREELDELKRSLKYERSLIGKEPLSPDEAQQWETSVRKHEKMVKNINKKIDKFNLIVPVLDKQMIQIQLEKISDKILKENESAPFKSENSERNNVNRNYENTSAATDHQSGFVSLFTSIFSKS</sequence>
<dbReference type="CDD" id="cd06257">
    <property type="entry name" value="DnaJ"/>
    <property type="match status" value="1"/>
</dbReference>
<name>A0A336MDQ5_CULSO</name>
<evidence type="ECO:0000313" key="2">
    <source>
        <dbReference type="EMBL" id="SSX28415.1"/>
    </source>
</evidence>
<dbReference type="OMA" id="EWISLGK"/>
<dbReference type="Pfam" id="PF09350">
    <property type="entry name" value="DJC28_CD"/>
    <property type="match status" value="1"/>
</dbReference>
<protein>
    <submittedName>
        <fullName evidence="2">CSON000017 protein</fullName>
    </submittedName>
</protein>
<dbReference type="EMBL" id="UFQT01001005">
    <property type="protein sequence ID" value="SSX28415.1"/>
    <property type="molecule type" value="Genomic_DNA"/>
</dbReference>
<dbReference type="Pfam" id="PF00226">
    <property type="entry name" value="DnaJ"/>
    <property type="match status" value="1"/>
</dbReference>
<reference evidence="2" key="1">
    <citation type="submission" date="2018-07" db="EMBL/GenBank/DDBJ databases">
        <authorList>
            <person name="Quirk P.G."/>
            <person name="Krulwich T.A."/>
        </authorList>
    </citation>
    <scope>NUCLEOTIDE SEQUENCE</scope>
</reference>
<dbReference type="InterPro" id="IPR001623">
    <property type="entry name" value="DnaJ_domain"/>
</dbReference>
<dbReference type="AlphaFoldDB" id="A0A336MDQ5"/>
<accession>A0A336MDQ5</accession>
<organism evidence="2">
    <name type="scientific">Culicoides sonorensis</name>
    <name type="common">Biting midge</name>
    <dbReference type="NCBI Taxonomy" id="179676"/>
    <lineage>
        <taxon>Eukaryota</taxon>
        <taxon>Metazoa</taxon>
        <taxon>Ecdysozoa</taxon>
        <taxon>Arthropoda</taxon>
        <taxon>Hexapoda</taxon>
        <taxon>Insecta</taxon>
        <taxon>Pterygota</taxon>
        <taxon>Neoptera</taxon>
        <taxon>Endopterygota</taxon>
        <taxon>Diptera</taxon>
        <taxon>Nematocera</taxon>
        <taxon>Chironomoidea</taxon>
        <taxon>Ceratopogonidae</taxon>
        <taxon>Ceratopogoninae</taxon>
        <taxon>Culicoides</taxon>
        <taxon>Monoculicoides</taxon>
    </lineage>
</organism>